<protein>
    <submittedName>
        <fullName evidence="2">OsmC family protein</fullName>
    </submittedName>
</protein>
<dbReference type="Gene3D" id="3.30.300.20">
    <property type="match status" value="1"/>
</dbReference>
<dbReference type="EMBL" id="CP071868">
    <property type="protein sequence ID" value="QTE28969.1"/>
    <property type="molecule type" value="Genomic_DNA"/>
</dbReference>
<dbReference type="RefSeq" id="WP_227423224.1">
    <property type="nucleotide sequence ID" value="NZ_CP071868.1"/>
</dbReference>
<accession>A0A8A4ZD68</accession>
<dbReference type="SUPFAM" id="SSF82784">
    <property type="entry name" value="OsmC-like"/>
    <property type="match status" value="1"/>
</dbReference>
<evidence type="ECO:0000313" key="2">
    <source>
        <dbReference type="EMBL" id="QTE28969.1"/>
    </source>
</evidence>
<sequence>MTAEPIPAPIGAPTPTATRVDATPEPARLWVERTGTRTYEGHSSRGGHVLIGPSSELGMFTPGELLKIALAGCSGMTSDAAFARRLGDDYEATIHVEGPKHAQEDRYPRITEELVVDLSGLDPTARERLLAVVERAIEGHCTVARTLAAGAEVELTIAGER</sequence>
<organism evidence="2 3">
    <name type="scientific">Pengzhenrongella sicca</name>
    <dbReference type="NCBI Taxonomy" id="2819238"/>
    <lineage>
        <taxon>Bacteria</taxon>
        <taxon>Bacillati</taxon>
        <taxon>Actinomycetota</taxon>
        <taxon>Actinomycetes</taxon>
        <taxon>Micrococcales</taxon>
        <taxon>Pengzhenrongella</taxon>
    </lineage>
</organism>
<proteinExistence type="predicted"/>
<reference evidence="2" key="1">
    <citation type="submission" date="2021-03" db="EMBL/GenBank/DDBJ databases">
        <title>Pengzhenrongella sicca gen. nov., sp. nov., a new member of suborder Micrococcineae isolated from High-Arctic tundra soil.</title>
        <authorList>
            <person name="Peng F."/>
        </authorList>
    </citation>
    <scope>NUCLEOTIDE SEQUENCE</scope>
    <source>
        <strain evidence="2">LRZ-2</strain>
    </source>
</reference>
<dbReference type="Pfam" id="PF02566">
    <property type="entry name" value="OsmC"/>
    <property type="match status" value="1"/>
</dbReference>
<keyword evidence="3" id="KW-1185">Reference proteome</keyword>
<gene>
    <name evidence="2" type="ORF">J4E96_16870</name>
</gene>
<dbReference type="InterPro" id="IPR003718">
    <property type="entry name" value="OsmC/Ohr_fam"/>
</dbReference>
<dbReference type="Proteomes" id="UP000663937">
    <property type="component" value="Chromosome"/>
</dbReference>
<dbReference type="InterPro" id="IPR015946">
    <property type="entry name" value="KH_dom-like_a/b"/>
</dbReference>
<dbReference type="InterPro" id="IPR036102">
    <property type="entry name" value="OsmC/Ohrsf"/>
</dbReference>
<feature type="region of interest" description="Disordered" evidence="1">
    <location>
        <begin position="1"/>
        <end position="20"/>
    </location>
</feature>
<dbReference type="KEGG" id="psic:J4E96_16870"/>
<feature type="compositionally biased region" description="Pro residues" evidence="1">
    <location>
        <begin position="1"/>
        <end position="12"/>
    </location>
</feature>
<name>A0A8A4ZD68_9MICO</name>
<dbReference type="AlphaFoldDB" id="A0A8A4ZD68"/>
<evidence type="ECO:0000313" key="3">
    <source>
        <dbReference type="Proteomes" id="UP000663937"/>
    </source>
</evidence>
<evidence type="ECO:0000256" key="1">
    <source>
        <dbReference type="SAM" id="MobiDB-lite"/>
    </source>
</evidence>